<feature type="region of interest" description="Disordered" evidence="1">
    <location>
        <begin position="152"/>
        <end position="180"/>
    </location>
</feature>
<dbReference type="Proteomes" id="UP001497382">
    <property type="component" value="Unassembled WGS sequence"/>
</dbReference>
<evidence type="ECO:0000256" key="1">
    <source>
        <dbReference type="SAM" id="MobiDB-lite"/>
    </source>
</evidence>
<evidence type="ECO:0000313" key="3">
    <source>
        <dbReference type="Proteomes" id="UP001497382"/>
    </source>
</evidence>
<comment type="caution">
    <text evidence="2">The sequence shown here is derived from an EMBL/GenBank/DDBJ whole genome shotgun (WGS) entry which is preliminary data.</text>
</comment>
<organism evidence="2 3">
    <name type="scientific">Larinioides sclopetarius</name>
    <dbReference type="NCBI Taxonomy" id="280406"/>
    <lineage>
        <taxon>Eukaryota</taxon>
        <taxon>Metazoa</taxon>
        <taxon>Ecdysozoa</taxon>
        <taxon>Arthropoda</taxon>
        <taxon>Chelicerata</taxon>
        <taxon>Arachnida</taxon>
        <taxon>Araneae</taxon>
        <taxon>Araneomorphae</taxon>
        <taxon>Entelegynae</taxon>
        <taxon>Araneoidea</taxon>
        <taxon>Araneidae</taxon>
        <taxon>Larinioides</taxon>
    </lineage>
</organism>
<keyword evidence="3" id="KW-1185">Reference proteome</keyword>
<sequence>MAEGSSNDSPASDFDQIDVSADVAFLGSEFLDVTGFETLPVSYDSDDDPDRLLRIAEKYGGMSFKPKQTESKEETSANFSGLQFTASSEHNIKPSFFEYTRINESSGLIELDIEKLERNVSSLNLDRATEDDPSQKAIYVQMLKEKILKYSETLEKDEPSPKQTEPEECSNTEEQNTEKLTPYKFERKNKLWDRKPHLREMSKEALRHKFTEEDLETSSKCFINRVESELNPAVNILRRIAYPKLCEKHFSSEFCFGAFVKEDEPVENISISVDHFEFLHKELPIDFWQLFESRDFYNVASVWEKDPQINNMVPSFIEFLQNNSEFQFPEKCFTLILAILKNPYRKFEYFYDNELPVIKEQIAITEYLLSCLHILKILDDKDAFEKLAEAIIMFANIHPSLHALILGGFNTLFSNHLYGLPAYQIYCKVLNIMTSIGATFICLCLPHHFKKLSCLAAKDRNCDLYFHLLRACEISIASIVEYDSQIKAESSDEVDLDLFYNACYNYFGRDLTTRLMPVFRKYENRKNREEQYLSRKHSIFPTKDGYMDIEMRFLTNRIKIRAESESSNIPRVKECTFNSAGKVLFSSSNAQLGYVIQEDMHELSVEDVDYWATINDFPLSYLEGITDRLAKNN</sequence>
<proteinExistence type="predicted"/>
<protein>
    <submittedName>
        <fullName evidence="2">Uncharacterized protein</fullName>
    </submittedName>
</protein>
<evidence type="ECO:0000313" key="2">
    <source>
        <dbReference type="EMBL" id="CAL1295251.1"/>
    </source>
</evidence>
<accession>A0AAV2BHG0</accession>
<dbReference type="EMBL" id="CAXIEN010000366">
    <property type="protein sequence ID" value="CAL1295251.1"/>
    <property type="molecule type" value="Genomic_DNA"/>
</dbReference>
<reference evidence="2 3" key="1">
    <citation type="submission" date="2024-04" db="EMBL/GenBank/DDBJ databases">
        <authorList>
            <person name="Rising A."/>
            <person name="Reimegard J."/>
            <person name="Sonavane S."/>
            <person name="Akerstrom W."/>
            <person name="Nylinder S."/>
            <person name="Hedman E."/>
            <person name="Kallberg Y."/>
        </authorList>
    </citation>
    <scope>NUCLEOTIDE SEQUENCE [LARGE SCALE GENOMIC DNA]</scope>
</reference>
<name>A0AAV2BHG0_9ARAC</name>
<gene>
    <name evidence="2" type="ORF">LARSCL_LOCUS19177</name>
</gene>
<dbReference type="AlphaFoldDB" id="A0AAV2BHG0"/>